<keyword evidence="3" id="KW-1185">Reference proteome</keyword>
<feature type="compositionally biased region" description="Basic and acidic residues" evidence="1">
    <location>
        <begin position="1"/>
        <end position="11"/>
    </location>
</feature>
<comment type="caution">
    <text evidence="2">The sequence shown here is derived from an EMBL/GenBank/DDBJ whole genome shotgun (WGS) entry which is preliminary data.</text>
</comment>
<proteinExistence type="predicted"/>
<sequence>MRADDNDKHADPALTAHPAGTPDDLLPAGDVLDKDHCRLVFRRPGT</sequence>
<dbReference type="GeneID" id="93843418"/>
<evidence type="ECO:0000313" key="2">
    <source>
        <dbReference type="EMBL" id="MBB5815970.1"/>
    </source>
</evidence>
<dbReference type="EMBL" id="JACHLX010000001">
    <property type="protein sequence ID" value="MBB5815970.1"/>
    <property type="molecule type" value="Genomic_DNA"/>
</dbReference>
<protein>
    <submittedName>
        <fullName evidence="2">Uncharacterized protein</fullName>
    </submittedName>
</protein>
<evidence type="ECO:0000313" key="3">
    <source>
        <dbReference type="Proteomes" id="UP000579531"/>
    </source>
</evidence>
<evidence type="ECO:0000256" key="1">
    <source>
        <dbReference type="SAM" id="MobiDB-lite"/>
    </source>
</evidence>
<reference evidence="2 3" key="1">
    <citation type="submission" date="2020-08" db="EMBL/GenBank/DDBJ databases">
        <title>Sequencing the genomes of 1000 actinobacteria strains.</title>
        <authorList>
            <person name="Klenk H.-P."/>
        </authorList>
    </citation>
    <scope>NUCLEOTIDE SEQUENCE [LARGE SCALE GENOMIC DNA]</scope>
    <source>
        <strain evidence="2 3">DSM 40129</strain>
    </source>
</reference>
<organism evidence="2 3">
    <name type="scientific">Streptomyces collinus</name>
    <dbReference type="NCBI Taxonomy" id="42684"/>
    <lineage>
        <taxon>Bacteria</taxon>
        <taxon>Bacillati</taxon>
        <taxon>Actinomycetota</taxon>
        <taxon>Actinomycetes</taxon>
        <taxon>Kitasatosporales</taxon>
        <taxon>Streptomycetaceae</taxon>
        <taxon>Streptomyces</taxon>
    </lineage>
</organism>
<name>A0AA89QC63_STRCU</name>
<dbReference type="AlphaFoldDB" id="A0AA89QC63"/>
<accession>A0AA89QC63</accession>
<dbReference type="RefSeq" id="WP_311241162.1">
    <property type="nucleotide sequence ID" value="NZ_BAABFE010000005.1"/>
</dbReference>
<dbReference type="Proteomes" id="UP000579531">
    <property type="component" value="Unassembled WGS sequence"/>
</dbReference>
<feature type="region of interest" description="Disordered" evidence="1">
    <location>
        <begin position="1"/>
        <end position="30"/>
    </location>
</feature>
<gene>
    <name evidence="2" type="ORF">HNR72_006998</name>
</gene>